<dbReference type="Pfam" id="PF08617">
    <property type="entry name" value="CGI-121"/>
    <property type="match status" value="1"/>
</dbReference>
<evidence type="ECO:0008006" key="8">
    <source>
        <dbReference type="Google" id="ProtNLM"/>
    </source>
</evidence>
<evidence type="ECO:0000256" key="2">
    <source>
        <dbReference type="ARBA" id="ARBA00005546"/>
    </source>
</evidence>
<dbReference type="VEuPathDB" id="VectorBase:LOC119159378"/>
<evidence type="ECO:0000256" key="4">
    <source>
        <dbReference type="ARBA" id="ARBA00023242"/>
    </source>
</evidence>
<evidence type="ECO:0000256" key="5">
    <source>
        <dbReference type="RuleBase" id="RU004398"/>
    </source>
</evidence>
<comment type="subcellular location">
    <subcellularLocation>
        <location evidence="1">Nucleus</location>
    </subcellularLocation>
</comment>
<keyword evidence="7" id="KW-1185">Reference proteome</keyword>
<dbReference type="GO" id="GO:0000408">
    <property type="term" value="C:EKC/KEOPS complex"/>
    <property type="evidence" value="ECO:0007669"/>
    <property type="project" value="TreeGrafter"/>
</dbReference>
<reference evidence="6" key="2">
    <citation type="submission" date="2021-09" db="EMBL/GenBank/DDBJ databases">
        <authorList>
            <person name="Jia N."/>
            <person name="Wang J."/>
            <person name="Shi W."/>
            <person name="Du L."/>
            <person name="Sun Y."/>
            <person name="Zhan W."/>
            <person name="Jiang J."/>
            <person name="Wang Q."/>
            <person name="Zhang B."/>
            <person name="Ji P."/>
            <person name="Sakyi L.B."/>
            <person name="Cui X."/>
            <person name="Yuan T."/>
            <person name="Jiang B."/>
            <person name="Yang W."/>
            <person name="Lam T.T.-Y."/>
            <person name="Chang Q."/>
            <person name="Ding S."/>
            <person name="Wang X."/>
            <person name="Zhu J."/>
            <person name="Ruan X."/>
            <person name="Zhao L."/>
            <person name="Wei J."/>
            <person name="Que T."/>
            <person name="Du C."/>
            <person name="Cheng J."/>
            <person name="Dai P."/>
            <person name="Han X."/>
            <person name="Huang E."/>
            <person name="Gao Y."/>
            <person name="Liu J."/>
            <person name="Shao H."/>
            <person name="Ye R."/>
            <person name="Li L."/>
            <person name="Wei W."/>
            <person name="Wang X."/>
            <person name="Wang C."/>
            <person name="Huo Q."/>
            <person name="Li W."/>
            <person name="Guo W."/>
            <person name="Chen H."/>
            <person name="Chen S."/>
            <person name="Zhou L."/>
            <person name="Zhou L."/>
            <person name="Ni X."/>
            <person name="Tian J."/>
            <person name="Zhou Y."/>
            <person name="Sheng Y."/>
            <person name="Liu T."/>
            <person name="Pan Y."/>
            <person name="Xia L."/>
            <person name="Li J."/>
            <person name="Zhao F."/>
            <person name="Cao W."/>
        </authorList>
    </citation>
    <scope>NUCLEOTIDE SEQUENCE</scope>
    <source>
        <strain evidence="6">Rmic-2018</strain>
        <tissue evidence="6">Larvae</tissue>
    </source>
</reference>
<accession>A0A9J6F1G7</accession>
<dbReference type="Proteomes" id="UP000821866">
    <property type="component" value="Chromosome 1"/>
</dbReference>
<dbReference type="PANTHER" id="PTHR15840">
    <property type="entry name" value="CGI-121 FAMILY MEMBER"/>
    <property type="match status" value="1"/>
</dbReference>
<protein>
    <recommendedName>
        <fullName evidence="8">Kinase binding protein</fullName>
    </recommendedName>
</protein>
<dbReference type="SUPFAM" id="SSF143870">
    <property type="entry name" value="PF0523-like"/>
    <property type="match status" value="1"/>
</dbReference>
<dbReference type="Gene3D" id="3.30.2380.10">
    <property type="entry name" value="CGI121/TPRKB"/>
    <property type="match status" value="1"/>
</dbReference>
<dbReference type="GO" id="GO:0005634">
    <property type="term" value="C:nucleus"/>
    <property type="evidence" value="ECO:0007669"/>
    <property type="project" value="UniProtKB-SubCell"/>
</dbReference>
<comment type="similarity">
    <text evidence="2 5">Belongs to the CGI121/TPRKB family.</text>
</comment>
<organism evidence="6 7">
    <name type="scientific">Rhipicephalus microplus</name>
    <name type="common">Cattle tick</name>
    <name type="synonym">Boophilus microplus</name>
    <dbReference type="NCBI Taxonomy" id="6941"/>
    <lineage>
        <taxon>Eukaryota</taxon>
        <taxon>Metazoa</taxon>
        <taxon>Ecdysozoa</taxon>
        <taxon>Arthropoda</taxon>
        <taxon>Chelicerata</taxon>
        <taxon>Arachnida</taxon>
        <taxon>Acari</taxon>
        <taxon>Parasitiformes</taxon>
        <taxon>Ixodida</taxon>
        <taxon>Ixodoidea</taxon>
        <taxon>Ixodidae</taxon>
        <taxon>Rhipicephalinae</taxon>
        <taxon>Rhipicephalus</taxon>
        <taxon>Boophilus</taxon>
    </lineage>
</organism>
<dbReference type="GO" id="GO:0005829">
    <property type="term" value="C:cytosol"/>
    <property type="evidence" value="ECO:0007669"/>
    <property type="project" value="TreeGrafter"/>
</dbReference>
<reference evidence="6" key="1">
    <citation type="journal article" date="2020" name="Cell">
        <title>Large-Scale Comparative Analyses of Tick Genomes Elucidate Their Genetic Diversity and Vector Capacities.</title>
        <authorList>
            <consortium name="Tick Genome and Microbiome Consortium (TIGMIC)"/>
            <person name="Jia N."/>
            <person name="Wang J."/>
            <person name="Shi W."/>
            <person name="Du L."/>
            <person name="Sun Y."/>
            <person name="Zhan W."/>
            <person name="Jiang J.F."/>
            <person name="Wang Q."/>
            <person name="Zhang B."/>
            <person name="Ji P."/>
            <person name="Bell-Sakyi L."/>
            <person name="Cui X.M."/>
            <person name="Yuan T.T."/>
            <person name="Jiang B.G."/>
            <person name="Yang W.F."/>
            <person name="Lam T.T."/>
            <person name="Chang Q.C."/>
            <person name="Ding S.J."/>
            <person name="Wang X.J."/>
            <person name="Zhu J.G."/>
            <person name="Ruan X.D."/>
            <person name="Zhao L."/>
            <person name="Wei J.T."/>
            <person name="Ye R.Z."/>
            <person name="Que T.C."/>
            <person name="Du C.H."/>
            <person name="Zhou Y.H."/>
            <person name="Cheng J.X."/>
            <person name="Dai P.F."/>
            <person name="Guo W.B."/>
            <person name="Han X.H."/>
            <person name="Huang E.J."/>
            <person name="Li L.F."/>
            <person name="Wei W."/>
            <person name="Gao Y.C."/>
            <person name="Liu J.Z."/>
            <person name="Shao H.Z."/>
            <person name="Wang X."/>
            <person name="Wang C.C."/>
            <person name="Yang T.C."/>
            <person name="Huo Q.B."/>
            <person name="Li W."/>
            <person name="Chen H.Y."/>
            <person name="Chen S.E."/>
            <person name="Zhou L.G."/>
            <person name="Ni X.B."/>
            <person name="Tian J.H."/>
            <person name="Sheng Y."/>
            <person name="Liu T."/>
            <person name="Pan Y.S."/>
            <person name="Xia L.Y."/>
            <person name="Li J."/>
            <person name="Zhao F."/>
            <person name="Cao W.C."/>
        </authorList>
    </citation>
    <scope>NUCLEOTIDE SEQUENCE</scope>
    <source>
        <strain evidence="6">Rmic-2018</strain>
    </source>
</reference>
<evidence type="ECO:0000256" key="3">
    <source>
        <dbReference type="ARBA" id="ARBA00022694"/>
    </source>
</evidence>
<keyword evidence="3" id="KW-0819">tRNA processing</keyword>
<dbReference type="GO" id="GO:0002949">
    <property type="term" value="P:tRNA threonylcarbamoyladenosine modification"/>
    <property type="evidence" value="ECO:0007669"/>
    <property type="project" value="TreeGrafter"/>
</dbReference>
<sequence>MRRYKVIEAPDKGVQMVLDARERRVCSGGRWRCGNGVEAMCLRVVRHSVSHFSECVYWDISCSYEDRDHALRSMEYVMHNKEGKRAASILLFSDVTNCSELRQLVLSGCLQVCLIRASLVADIFQVQCAVAKALANHSSGHMKTRSLLSEILYVLGPSGSIGDSLRQMGAQDADTTIVVVRLDDPGDCFLKTLTERIKGRQLPLDSIPQFTDTGALTKMFKVTEKELTVGTLLDAVVTRIALKNTV</sequence>
<name>A0A9J6F1G7_RHIMP</name>
<dbReference type="EMBL" id="JABSTU010000001">
    <property type="protein sequence ID" value="KAH8040369.1"/>
    <property type="molecule type" value="Genomic_DNA"/>
</dbReference>
<dbReference type="AlphaFoldDB" id="A0A9J6F1G7"/>
<proteinExistence type="inferred from homology"/>
<keyword evidence="4 5" id="KW-0539">Nucleus</keyword>
<dbReference type="InterPro" id="IPR036504">
    <property type="entry name" value="CGI121/TPRKB_sf"/>
</dbReference>
<gene>
    <name evidence="6" type="ORF">HPB51_010149</name>
</gene>
<evidence type="ECO:0000313" key="6">
    <source>
        <dbReference type="EMBL" id="KAH8040369.1"/>
    </source>
</evidence>
<dbReference type="InterPro" id="IPR013926">
    <property type="entry name" value="CGI121/TPRKB"/>
</dbReference>
<dbReference type="PANTHER" id="PTHR15840:SF10">
    <property type="entry name" value="EKC_KEOPS COMPLEX SUBUNIT TPRKB"/>
    <property type="match status" value="1"/>
</dbReference>
<comment type="caution">
    <text evidence="6">The sequence shown here is derived from an EMBL/GenBank/DDBJ whole genome shotgun (WGS) entry which is preliminary data.</text>
</comment>
<evidence type="ECO:0000313" key="7">
    <source>
        <dbReference type="Proteomes" id="UP000821866"/>
    </source>
</evidence>
<evidence type="ECO:0000256" key="1">
    <source>
        <dbReference type="ARBA" id="ARBA00004123"/>
    </source>
</evidence>